<dbReference type="EMBL" id="PDOF01000001">
    <property type="protein sequence ID" value="PYZ97835.1"/>
    <property type="molecule type" value="Genomic_DNA"/>
</dbReference>
<gene>
    <name evidence="1" type="ORF">CR205_04370</name>
</gene>
<protein>
    <submittedName>
        <fullName evidence="1">GapA-binding peptide SR1P</fullName>
    </submittedName>
</protein>
<keyword evidence="2" id="KW-1185">Reference proteome</keyword>
<evidence type="ECO:0000313" key="1">
    <source>
        <dbReference type="EMBL" id="PYZ97835.1"/>
    </source>
</evidence>
<comment type="caution">
    <text evidence="1">The sequence shown here is derived from an EMBL/GenBank/DDBJ whole genome shotgun (WGS) entry which is preliminary data.</text>
</comment>
<dbReference type="InterPro" id="IPR025236">
    <property type="entry name" value="SR1P"/>
</dbReference>
<dbReference type="Proteomes" id="UP000248066">
    <property type="component" value="Unassembled WGS sequence"/>
</dbReference>
<name>A0A2W0HK04_9BACI</name>
<dbReference type="RefSeq" id="WP_110517318.1">
    <property type="nucleotide sequence ID" value="NZ_PDOF01000001.1"/>
</dbReference>
<accession>A0A2W0HK04</accession>
<reference evidence="1 2" key="1">
    <citation type="submission" date="2017-10" db="EMBL/GenBank/DDBJ databases">
        <title>Bacillus sp. nov., a halophilic bacterium isolated from a Yangshapao Lake.</title>
        <authorList>
            <person name="Wang H."/>
        </authorList>
    </citation>
    <scope>NUCLEOTIDE SEQUENCE [LARGE SCALE GENOMIC DNA]</scope>
    <source>
        <strain evidence="1 2">YSP-3</strain>
    </source>
</reference>
<organism evidence="1 2">
    <name type="scientific">Alteribacter lacisalsi</name>
    <dbReference type="NCBI Taxonomy" id="2045244"/>
    <lineage>
        <taxon>Bacteria</taxon>
        <taxon>Bacillati</taxon>
        <taxon>Bacillota</taxon>
        <taxon>Bacilli</taxon>
        <taxon>Bacillales</taxon>
        <taxon>Bacillaceae</taxon>
        <taxon>Alteribacter</taxon>
    </lineage>
</organism>
<dbReference type="Pfam" id="PF13790">
    <property type="entry name" value="SR1P"/>
    <property type="match status" value="1"/>
</dbReference>
<dbReference type="OrthoDB" id="2971595at2"/>
<sequence length="44" mass="4915">MGVIVCQSCEQVIEHYENEKVSTLYGNCCEQCADEASLMNANEE</sequence>
<proteinExistence type="predicted"/>
<dbReference type="AlphaFoldDB" id="A0A2W0HK04"/>
<evidence type="ECO:0000313" key="2">
    <source>
        <dbReference type="Proteomes" id="UP000248066"/>
    </source>
</evidence>